<keyword evidence="3" id="KW-1185">Reference proteome</keyword>
<evidence type="ECO:0000313" key="2">
    <source>
        <dbReference type="EMBL" id="GAA0037131.1"/>
    </source>
</evidence>
<protein>
    <submittedName>
        <fullName evidence="2">Uncharacterized protein</fullName>
    </submittedName>
</protein>
<sequence length="73" mass="8093">MPIPKTEPSPMALNPTVPTTRVAPRRSDRSTAEGRPLTSLVNDRPRDANSTWAVTDRLRSHSLGDQRDITART</sequence>
<dbReference type="EMBL" id="BAAAAF010000016">
    <property type="protein sequence ID" value="GAA0037131.1"/>
    <property type="molecule type" value="Genomic_DNA"/>
</dbReference>
<accession>A0ABP3CCP8</accession>
<dbReference type="Proteomes" id="UP001498238">
    <property type="component" value="Unassembled WGS sequence"/>
</dbReference>
<comment type="caution">
    <text evidence="2">The sequence shown here is derived from an EMBL/GenBank/DDBJ whole genome shotgun (WGS) entry which is preliminary data.</text>
</comment>
<organism evidence="2 3">
    <name type="scientific">Brevibacterium metallidurans</name>
    <dbReference type="NCBI Taxonomy" id="1482676"/>
    <lineage>
        <taxon>Bacteria</taxon>
        <taxon>Bacillati</taxon>
        <taxon>Actinomycetota</taxon>
        <taxon>Actinomycetes</taxon>
        <taxon>Micrococcales</taxon>
        <taxon>Brevibacteriaceae</taxon>
        <taxon>Brevibacterium</taxon>
    </lineage>
</organism>
<name>A0ABP3CCP8_9MICO</name>
<reference evidence="2 3" key="1">
    <citation type="submission" date="2024-01" db="EMBL/GenBank/DDBJ databases">
        <title>Characterization of antibiotic resistant novel bacterial strains and their environmental applications.</title>
        <authorList>
            <person name="Manzoor S."/>
            <person name="Abbas S."/>
            <person name="Arshad M."/>
            <person name="Ahmed I."/>
        </authorList>
    </citation>
    <scope>NUCLEOTIDE SEQUENCE [LARGE SCALE GENOMIC DNA]</scope>
    <source>
        <strain evidence="2 3">NCCP-602</strain>
    </source>
</reference>
<proteinExistence type="predicted"/>
<evidence type="ECO:0000256" key="1">
    <source>
        <dbReference type="SAM" id="MobiDB-lite"/>
    </source>
</evidence>
<gene>
    <name evidence="2" type="ORF">NCCP602_30930</name>
</gene>
<evidence type="ECO:0000313" key="3">
    <source>
        <dbReference type="Proteomes" id="UP001498238"/>
    </source>
</evidence>
<feature type="region of interest" description="Disordered" evidence="1">
    <location>
        <begin position="1"/>
        <end position="53"/>
    </location>
</feature>